<evidence type="ECO:0000256" key="1">
    <source>
        <dbReference type="SAM" id="SignalP"/>
    </source>
</evidence>
<sequence length="132" mass="13772">MMTLAALALLAAGPALAAGNCADASTQGAANACAARELAAADARLNATYNQVVGRLKAEPEARAALLEAQRAWIRFRDGECAFATVNARGGSVAPFLDARCQTRMTEARLQQLQDYLSCGEGEMDCPVPAGR</sequence>
<proteinExistence type="predicted"/>
<evidence type="ECO:0000313" key="3">
    <source>
        <dbReference type="EMBL" id="MBO1077403.1"/>
    </source>
</evidence>
<name>A0ABS3KLF7_9PROT</name>
<dbReference type="EMBL" id="JACTNG010000001">
    <property type="protein sequence ID" value="MBO1077403.1"/>
    <property type="molecule type" value="Genomic_DNA"/>
</dbReference>
<gene>
    <name evidence="3" type="ORF">IAI61_00065</name>
</gene>
<organism evidence="3 4">
    <name type="scientific">Roseomonas haemaphysalidis</name>
    <dbReference type="NCBI Taxonomy" id="2768162"/>
    <lineage>
        <taxon>Bacteria</taxon>
        <taxon>Pseudomonadati</taxon>
        <taxon>Pseudomonadota</taxon>
        <taxon>Alphaproteobacteria</taxon>
        <taxon>Acetobacterales</taxon>
        <taxon>Roseomonadaceae</taxon>
        <taxon>Roseomonas</taxon>
    </lineage>
</organism>
<evidence type="ECO:0000313" key="4">
    <source>
        <dbReference type="Proteomes" id="UP001518989"/>
    </source>
</evidence>
<reference evidence="3 4" key="1">
    <citation type="submission" date="2020-09" db="EMBL/GenBank/DDBJ databases">
        <title>Roseomonas.</title>
        <authorList>
            <person name="Zhu W."/>
        </authorList>
    </citation>
    <scope>NUCLEOTIDE SEQUENCE [LARGE SCALE GENOMIC DNA]</scope>
    <source>
        <strain evidence="3 4">573</strain>
    </source>
</reference>
<evidence type="ECO:0000259" key="2">
    <source>
        <dbReference type="Pfam" id="PF07007"/>
    </source>
</evidence>
<feature type="domain" description="Lysozyme inhibitor LprI-like N-terminal" evidence="2">
    <location>
        <begin position="21"/>
        <end position="113"/>
    </location>
</feature>
<dbReference type="Pfam" id="PF07007">
    <property type="entry name" value="LprI"/>
    <property type="match status" value="1"/>
</dbReference>
<dbReference type="Gene3D" id="1.20.1270.180">
    <property type="match status" value="1"/>
</dbReference>
<protein>
    <submittedName>
        <fullName evidence="3">DUF1311 domain-containing protein</fullName>
    </submittedName>
</protein>
<dbReference type="PANTHER" id="PTHR39176">
    <property type="entry name" value="PERIPLASMIC PROTEIN-RELATED"/>
    <property type="match status" value="1"/>
</dbReference>
<keyword evidence="1" id="KW-0732">Signal</keyword>
<feature type="chain" id="PRO_5047211734" evidence="1">
    <location>
        <begin position="18"/>
        <end position="132"/>
    </location>
</feature>
<feature type="signal peptide" evidence="1">
    <location>
        <begin position="1"/>
        <end position="17"/>
    </location>
</feature>
<accession>A0ABS3KLF7</accession>
<keyword evidence="4" id="KW-1185">Reference proteome</keyword>
<comment type="caution">
    <text evidence="3">The sequence shown here is derived from an EMBL/GenBank/DDBJ whole genome shotgun (WGS) entry which is preliminary data.</text>
</comment>
<dbReference type="InterPro" id="IPR009739">
    <property type="entry name" value="LprI-like_N"/>
</dbReference>
<dbReference type="PANTHER" id="PTHR39176:SF1">
    <property type="entry name" value="PERIPLASMIC PROTEIN"/>
    <property type="match status" value="1"/>
</dbReference>
<dbReference type="Proteomes" id="UP001518989">
    <property type="component" value="Unassembled WGS sequence"/>
</dbReference>